<dbReference type="PANTHER" id="PTHR33336:SF3">
    <property type="entry name" value="ABM DOMAIN-CONTAINING PROTEIN"/>
    <property type="match status" value="1"/>
</dbReference>
<keyword evidence="3" id="KW-1185">Reference proteome</keyword>
<dbReference type="GO" id="GO:0004497">
    <property type="term" value="F:monooxygenase activity"/>
    <property type="evidence" value="ECO:0007669"/>
    <property type="project" value="UniProtKB-KW"/>
</dbReference>
<keyword evidence="2" id="KW-0560">Oxidoreductase</keyword>
<dbReference type="PROSITE" id="PS51725">
    <property type="entry name" value="ABM"/>
    <property type="match status" value="1"/>
</dbReference>
<dbReference type="AlphaFoldDB" id="A0A561QWE8"/>
<proteinExistence type="predicted"/>
<accession>A0A561QWE8</accession>
<dbReference type="Proteomes" id="UP000320653">
    <property type="component" value="Unassembled WGS sequence"/>
</dbReference>
<organism evidence="2 3">
    <name type="scientific">Neorhizobium alkalisoli</name>
    <dbReference type="NCBI Taxonomy" id="528178"/>
    <lineage>
        <taxon>Bacteria</taxon>
        <taxon>Pseudomonadati</taxon>
        <taxon>Pseudomonadota</taxon>
        <taxon>Alphaproteobacteria</taxon>
        <taxon>Hyphomicrobiales</taxon>
        <taxon>Rhizobiaceae</taxon>
        <taxon>Rhizobium/Agrobacterium group</taxon>
        <taxon>Neorhizobium</taxon>
    </lineage>
</organism>
<dbReference type="InterPro" id="IPR007138">
    <property type="entry name" value="ABM_dom"/>
</dbReference>
<dbReference type="EMBL" id="VIWP01000003">
    <property type="protein sequence ID" value="TWF54694.1"/>
    <property type="molecule type" value="Genomic_DNA"/>
</dbReference>
<sequence length="95" mass="10898">MIEAIFAFRALPGKEDELREATLAIVEPTRKEDGCIQFVVSEDTSSPGTFFIRETWRDQAALDAHFAQPYLQDLVEIHKRILAEPLKMHPLKVYP</sequence>
<protein>
    <submittedName>
        <fullName evidence="2">Quinol monooxygenase YgiN</fullName>
    </submittedName>
</protein>
<dbReference type="InterPro" id="IPR011008">
    <property type="entry name" value="Dimeric_a/b-barrel"/>
</dbReference>
<evidence type="ECO:0000259" key="1">
    <source>
        <dbReference type="PROSITE" id="PS51725"/>
    </source>
</evidence>
<keyword evidence="2" id="KW-0503">Monooxygenase</keyword>
<evidence type="ECO:0000313" key="3">
    <source>
        <dbReference type="Proteomes" id="UP000320653"/>
    </source>
</evidence>
<feature type="domain" description="ABM" evidence="1">
    <location>
        <begin position="2"/>
        <end position="90"/>
    </location>
</feature>
<dbReference type="OrthoDB" id="287932at2"/>
<evidence type="ECO:0000313" key="2">
    <source>
        <dbReference type="EMBL" id="TWF54694.1"/>
    </source>
</evidence>
<dbReference type="SUPFAM" id="SSF54909">
    <property type="entry name" value="Dimeric alpha+beta barrel"/>
    <property type="match status" value="1"/>
</dbReference>
<dbReference type="Gene3D" id="3.30.70.100">
    <property type="match status" value="1"/>
</dbReference>
<gene>
    <name evidence="2" type="ORF">FHW37_103564</name>
</gene>
<dbReference type="Pfam" id="PF03992">
    <property type="entry name" value="ABM"/>
    <property type="match status" value="1"/>
</dbReference>
<comment type="caution">
    <text evidence="2">The sequence shown here is derived from an EMBL/GenBank/DDBJ whole genome shotgun (WGS) entry which is preliminary data.</text>
</comment>
<reference evidence="2 3" key="1">
    <citation type="submission" date="2019-06" db="EMBL/GenBank/DDBJ databases">
        <title>Sorghum-associated microbial communities from plants grown in Nebraska, USA.</title>
        <authorList>
            <person name="Schachtman D."/>
        </authorList>
    </citation>
    <scope>NUCLEOTIDE SEQUENCE [LARGE SCALE GENOMIC DNA]</scope>
    <source>
        <strain evidence="2 3">1225</strain>
    </source>
</reference>
<name>A0A561QWE8_9HYPH</name>
<dbReference type="InterPro" id="IPR050744">
    <property type="entry name" value="AI-2_Isomerase_LsrG"/>
</dbReference>
<dbReference type="PANTHER" id="PTHR33336">
    <property type="entry name" value="QUINOL MONOOXYGENASE YGIN-RELATED"/>
    <property type="match status" value="1"/>
</dbReference>
<dbReference type="RefSeq" id="WP_145637338.1">
    <property type="nucleotide sequence ID" value="NZ_VIWP01000003.1"/>
</dbReference>